<evidence type="ECO:0000256" key="1">
    <source>
        <dbReference type="SAM" id="SignalP"/>
    </source>
</evidence>
<feature type="signal peptide" evidence="1">
    <location>
        <begin position="1"/>
        <end position="20"/>
    </location>
</feature>
<keyword evidence="1" id="KW-0732">Signal</keyword>
<accession>A0ABW5Y901</accession>
<evidence type="ECO:0000313" key="2">
    <source>
        <dbReference type="EMBL" id="MFD2871755.1"/>
    </source>
</evidence>
<protein>
    <submittedName>
        <fullName evidence="2">Uncharacterized protein</fullName>
    </submittedName>
</protein>
<reference evidence="3" key="1">
    <citation type="journal article" date="2019" name="Int. J. Syst. Evol. Microbiol.">
        <title>The Global Catalogue of Microorganisms (GCM) 10K type strain sequencing project: providing services to taxonomists for standard genome sequencing and annotation.</title>
        <authorList>
            <consortium name="The Broad Institute Genomics Platform"/>
            <consortium name="The Broad Institute Genome Sequencing Center for Infectious Disease"/>
            <person name="Wu L."/>
            <person name="Ma J."/>
        </authorList>
    </citation>
    <scope>NUCLEOTIDE SEQUENCE [LARGE SCALE GENOMIC DNA]</scope>
    <source>
        <strain evidence="3">KCTC 22437</strain>
    </source>
</reference>
<comment type="caution">
    <text evidence="2">The sequence shown here is derived from an EMBL/GenBank/DDBJ whole genome shotgun (WGS) entry which is preliminary data.</text>
</comment>
<name>A0ABW5Y901_9SPHI</name>
<evidence type="ECO:0000313" key="3">
    <source>
        <dbReference type="Proteomes" id="UP001597557"/>
    </source>
</evidence>
<dbReference type="Proteomes" id="UP001597557">
    <property type="component" value="Unassembled WGS sequence"/>
</dbReference>
<organism evidence="2 3">
    <name type="scientific">Mucilaginibacter ximonensis</name>
    <dbReference type="NCBI Taxonomy" id="538021"/>
    <lineage>
        <taxon>Bacteria</taxon>
        <taxon>Pseudomonadati</taxon>
        <taxon>Bacteroidota</taxon>
        <taxon>Sphingobacteriia</taxon>
        <taxon>Sphingobacteriales</taxon>
        <taxon>Sphingobacteriaceae</taxon>
        <taxon>Mucilaginibacter</taxon>
    </lineage>
</organism>
<gene>
    <name evidence="2" type="ORF">ACFS5N_04705</name>
</gene>
<dbReference type="RefSeq" id="WP_377182744.1">
    <property type="nucleotide sequence ID" value="NZ_JBHUPD010000001.1"/>
</dbReference>
<keyword evidence="3" id="KW-1185">Reference proteome</keyword>
<sequence>MKKVISMLTLACFVSLTTLAQTTEKVKVKHTSTLGQKVHNTFSKHKHYSGYKVKKKVEKPETVVKP</sequence>
<dbReference type="EMBL" id="JBHUPD010000001">
    <property type="protein sequence ID" value="MFD2871755.1"/>
    <property type="molecule type" value="Genomic_DNA"/>
</dbReference>
<feature type="chain" id="PRO_5046755282" evidence="1">
    <location>
        <begin position="21"/>
        <end position="66"/>
    </location>
</feature>
<proteinExistence type="predicted"/>